<name>A0A226E5V7_FOLCA</name>
<keyword evidence="3" id="KW-0732">Signal</keyword>
<dbReference type="InterPro" id="IPR007184">
    <property type="entry name" value="Mannoside_phosphorylase"/>
</dbReference>
<dbReference type="Pfam" id="PF04041">
    <property type="entry name" value="Glyco_hydro_130"/>
    <property type="match status" value="1"/>
</dbReference>
<dbReference type="AlphaFoldDB" id="A0A226E5V7"/>
<dbReference type="OrthoDB" id="21615at2759"/>
<feature type="chain" id="PRO_5012759347" evidence="3">
    <location>
        <begin position="25"/>
        <end position="372"/>
    </location>
</feature>
<dbReference type="SUPFAM" id="SSF75005">
    <property type="entry name" value="Arabinanase/levansucrase/invertase"/>
    <property type="match status" value="1"/>
</dbReference>
<evidence type="ECO:0000256" key="2">
    <source>
        <dbReference type="ARBA" id="ARBA00022679"/>
    </source>
</evidence>
<proteinExistence type="predicted"/>
<dbReference type="PANTHER" id="PTHR34106:SF5">
    <property type="entry name" value="GLYCOSIDASE"/>
    <property type="match status" value="1"/>
</dbReference>
<reference evidence="4 5" key="1">
    <citation type="submission" date="2015-12" db="EMBL/GenBank/DDBJ databases">
        <title>The genome of Folsomia candida.</title>
        <authorList>
            <person name="Faddeeva A."/>
            <person name="Derks M.F."/>
            <person name="Anvar Y."/>
            <person name="Smit S."/>
            <person name="Van Straalen N."/>
            <person name="Roelofs D."/>
        </authorList>
    </citation>
    <scope>NUCLEOTIDE SEQUENCE [LARGE SCALE GENOMIC DNA]</scope>
    <source>
        <strain evidence="4 5">VU population</strain>
        <tissue evidence="4">Whole body</tissue>
    </source>
</reference>
<sequence>MSKIPHVLSLALVYAIFCASSISGQDESWQLGPFVKQDAVNPIMGPLNYTTFFCPIRQEAVNWEKKDIFNPGAILKDGKVHILYRAEDDVGLYNGTSRIGLAISMDGVNFQRYPLPVFYPQNDSFAIHEWEGGCEDPRIVEFNSTYVMTYTGYDGDLARLMVATSTDLITWTKHGSVFAEAEGGQFVEMWSKSGSIVTRVSEKGKQEAVRLNGVFWMYWGETSIFAATSDDLVNWIPVTDPNGTENEFNLTAIFEPREGKFDSDIVEPGPPAILTERGIVFVYNSRNLDPLSGGDSNLPRGTYSAGQVLLNATNPIQVLSRLENYFFTPEKDYEVIGQVNNVVFLQGLVSFNGSWYLYYGTADSKIALAIIE</sequence>
<evidence type="ECO:0000256" key="1">
    <source>
        <dbReference type="ARBA" id="ARBA00022676"/>
    </source>
</evidence>
<dbReference type="CDD" id="cd18610">
    <property type="entry name" value="GH130_BT3780-like"/>
    <property type="match status" value="1"/>
</dbReference>
<accession>A0A226E5V7</accession>
<dbReference type="STRING" id="158441.A0A226E5V7"/>
<gene>
    <name evidence="4" type="ORF">Fcan01_13228</name>
</gene>
<dbReference type="EMBL" id="LNIX01000007">
    <property type="protein sequence ID" value="OXA52261.1"/>
    <property type="molecule type" value="Genomic_DNA"/>
</dbReference>
<organism evidence="4 5">
    <name type="scientific">Folsomia candida</name>
    <name type="common">Springtail</name>
    <dbReference type="NCBI Taxonomy" id="158441"/>
    <lineage>
        <taxon>Eukaryota</taxon>
        <taxon>Metazoa</taxon>
        <taxon>Ecdysozoa</taxon>
        <taxon>Arthropoda</taxon>
        <taxon>Hexapoda</taxon>
        <taxon>Collembola</taxon>
        <taxon>Entomobryomorpha</taxon>
        <taxon>Isotomoidea</taxon>
        <taxon>Isotomidae</taxon>
        <taxon>Proisotominae</taxon>
        <taxon>Folsomia</taxon>
    </lineage>
</organism>
<keyword evidence="5" id="KW-1185">Reference proteome</keyword>
<protein>
    <submittedName>
        <fullName evidence="4">Beta-1,4-mannooligosaccharide phosphorylase</fullName>
    </submittedName>
</protein>
<dbReference type="Gene3D" id="2.115.10.20">
    <property type="entry name" value="Glycosyl hydrolase domain, family 43"/>
    <property type="match status" value="1"/>
</dbReference>
<comment type="caution">
    <text evidence="4">The sequence shown here is derived from an EMBL/GenBank/DDBJ whole genome shotgun (WGS) entry which is preliminary data.</text>
</comment>
<dbReference type="Proteomes" id="UP000198287">
    <property type="component" value="Unassembled WGS sequence"/>
</dbReference>
<evidence type="ECO:0000313" key="5">
    <source>
        <dbReference type="Proteomes" id="UP000198287"/>
    </source>
</evidence>
<evidence type="ECO:0000313" key="4">
    <source>
        <dbReference type="EMBL" id="OXA52261.1"/>
    </source>
</evidence>
<keyword evidence="2" id="KW-0808">Transferase</keyword>
<dbReference type="InterPro" id="IPR023296">
    <property type="entry name" value="Glyco_hydro_beta-prop_sf"/>
</dbReference>
<dbReference type="OMA" id="HMLYRAQ"/>
<dbReference type="PANTHER" id="PTHR34106">
    <property type="entry name" value="GLYCOSIDASE"/>
    <property type="match status" value="1"/>
</dbReference>
<keyword evidence="1" id="KW-0328">Glycosyltransferase</keyword>
<dbReference type="PIRSF" id="PIRSF016202">
    <property type="entry name" value="PH1107"/>
    <property type="match status" value="1"/>
</dbReference>
<evidence type="ECO:0000256" key="3">
    <source>
        <dbReference type="SAM" id="SignalP"/>
    </source>
</evidence>
<feature type="signal peptide" evidence="3">
    <location>
        <begin position="1"/>
        <end position="24"/>
    </location>
</feature>
<dbReference type="GO" id="GO:0016757">
    <property type="term" value="F:glycosyltransferase activity"/>
    <property type="evidence" value="ECO:0007669"/>
    <property type="project" value="UniProtKB-KW"/>
</dbReference>